<reference evidence="1 2" key="1">
    <citation type="submission" date="2015-10" db="EMBL/GenBank/DDBJ databases">
        <title>Draft genome sequence of Streptomyces canus DSM 40017, type strain for the species Streptomyces canus.</title>
        <authorList>
            <person name="Ruckert C."/>
            <person name="Winkler A."/>
            <person name="Kalinowski J."/>
            <person name="Kampfer P."/>
            <person name="Glaeser S."/>
        </authorList>
    </citation>
    <scope>NUCLEOTIDE SEQUENCE [LARGE SCALE GENOMIC DNA]</scope>
    <source>
        <strain evidence="1 2">DSM 40017</strain>
    </source>
</reference>
<comment type="caution">
    <text evidence="1">The sequence shown here is derived from an EMBL/GenBank/DDBJ whole genome shotgun (WGS) entry which is preliminary data.</text>
</comment>
<organism evidence="1 2">
    <name type="scientific">Streptomyces canus</name>
    <dbReference type="NCBI Taxonomy" id="58343"/>
    <lineage>
        <taxon>Bacteria</taxon>
        <taxon>Bacillati</taxon>
        <taxon>Actinomycetota</taxon>
        <taxon>Actinomycetes</taxon>
        <taxon>Kitasatosporales</taxon>
        <taxon>Streptomycetaceae</taxon>
        <taxon>Streptomyces</taxon>
        <taxon>Streptomyces aurantiacus group</taxon>
    </lineage>
</organism>
<accession>A0A124HVG5</accession>
<evidence type="ECO:0000313" key="1">
    <source>
        <dbReference type="EMBL" id="KUN58334.1"/>
    </source>
</evidence>
<dbReference type="Proteomes" id="UP000053669">
    <property type="component" value="Unassembled WGS sequence"/>
</dbReference>
<sequence length="122" mass="13077">MLGIEPARGRYELNLRLPHAAGHPAAPAVLEDSLPDRLRRLSGRRLGLSMAWTVDSPIILTLFASARTLFPLTPDALAGLAPALDRVRDLHVRRALVAIGLDPARDDPSISVGLLPGQPPSQ</sequence>
<name>A0A124HVG5_9ACTN</name>
<dbReference type="EMBL" id="LMWU01000061">
    <property type="protein sequence ID" value="KUN58334.1"/>
    <property type="molecule type" value="Genomic_DNA"/>
</dbReference>
<dbReference type="AlphaFoldDB" id="A0A124HVG5"/>
<proteinExistence type="predicted"/>
<evidence type="ECO:0000313" key="2">
    <source>
        <dbReference type="Proteomes" id="UP000053669"/>
    </source>
</evidence>
<gene>
    <name evidence="1" type="ORF">AQJ46_43245</name>
</gene>
<protein>
    <submittedName>
        <fullName evidence="1">Uncharacterized protein</fullName>
    </submittedName>
</protein>
<dbReference type="RefSeq" id="WP_159064156.1">
    <property type="nucleotide sequence ID" value="NZ_KQ948676.1"/>
</dbReference>